<comment type="cofactor">
    <cofactor evidence="1">
        <name>FMN</name>
        <dbReference type="ChEBI" id="CHEBI:58210"/>
    </cofactor>
</comment>
<dbReference type="Pfam" id="PF01070">
    <property type="entry name" value="FMN_dh"/>
    <property type="match status" value="1"/>
</dbReference>
<evidence type="ECO:0000313" key="26">
    <source>
        <dbReference type="Proteomes" id="UP000269721"/>
    </source>
</evidence>
<keyword evidence="6" id="KW-0285">Flavoprotein</keyword>
<dbReference type="PROSITE" id="PS00557">
    <property type="entry name" value="FMN_HYDROXY_ACID_DH_1"/>
    <property type="match status" value="1"/>
</dbReference>
<comment type="subcellular location">
    <subcellularLocation>
        <location evidence="2">Mitochondrion intermembrane space</location>
    </subcellularLocation>
</comment>
<keyword evidence="8" id="KW-0479">Metal-binding</keyword>
<dbReference type="EC" id="1.1.2.3" evidence="16"/>
<dbReference type="PROSITE" id="PS50255">
    <property type="entry name" value="CYTOCHROME_B5_2"/>
    <property type="match status" value="1"/>
</dbReference>
<comment type="similarity">
    <text evidence="15">In the N-terminal section; belongs to the cytochrome b5 family.</text>
</comment>
<evidence type="ECO:0000256" key="5">
    <source>
        <dbReference type="ARBA" id="ARBA00022617"/>
    </source>
</evidence>
<evidence type="ECO:0000313" key="25">
    <source>
        <dbReference type="EMBL" id="RKO91170.1"/>
    </source>
</evidence>
<dbReference type="FunFam" id="3.10.120.10:FF:000009">
    <property type="entry name" value="Cytochrome b2, mitochondrial, putative"/>
    <property type="match status" value="1"/>
</dbReference>
<keyword evidence="5" id="KW-0349">Heme</keyword>
<name>A0A4P9WJ57_9FUNG</name>
<dbReference type="PANTHER" id="PTHR10578">
    <property type="entry name" value="S -2-HYDROXY-ACID OXIDASE-RELATED"/>
    <property type="match status" value="1"/>
</dbReference>
<dbReference type="Proteomes" id="UP000269721">
    <property type="component" value="Unassembled WGS sequence"/>
</dbReference>
<dbReference type="SUPFAM" id="SSF51395">
    <property type="entry name" value="FMN-linked oxidoreductases"/>
    <property type="match status" value="1"/>
</dbReference>
<evidence type="ECO:0000256" key="11">
    <source>
        <dbReference type="ARBA" id="ARBA00023004"/>
    </source>
</evidence>
<evidence type="ECO:0000256" key="12">
    <source>
        <dbReference type="ARBA" id="ARBA00023128"/>
    </source>
</evidence>
<evidence type="ECO:0000256" key="20">
    <source>
        <dbReference type="ARBA" id="ARBA00078938"/>
    </source>
</evidence>
<evidence type="ECO:0000313" key="24">
    <source>
        <dbReference type="EMBL" id="RKO91167.1"/>
    </source>
</evidence>
<reference evidence="25" key="2">
    <citation type="submission" date="2018-06" db="EMBL/GenBank/DDBJ databases">
        <title>Leveraging single-cell genomics to expand the Fungal Tree of Life.</title>
        <authorList>
            <consortium name="DOE Joint Genome Institute"/>
            <person name="Ahrendt S.R."/>
            <person name="Quandt C.A."/>
            <person name="Ciobanu D."/>
            <person name="Clum A."/>
            <person name="Salamov A."/>
            <person name="Andreopoulos B."/>
            <person name="Cheng J.-F."/>
            <person name="Woyke T."/>
            <person name="Pelin A."/>
            <person name="Henrissat B."/>
            <person name="Reynolds N."/>
            <person name="Benny G.L."/>
            <person name="Smith M.E."/>
            <person name="James T.Y."/>
            <person name="Grigoriev I.V."/>
        </authorList>
    </citation>
    <scope>NUCLEOTIDE SEQUENCE</scope>
    <source>
        <strain evidence="25">Perch Fen</strain>
    </source>
</reference>
<dbReference type="InterPro" id="IPR013785">
    <property type="entry name" value="Aldolase_TIM"/>
</dbReference>
<dbReference type="EMBL" id="KZ995198">
    <property type="protein sequence ID" value="RKO91170.1"/>
    <property type="molecule type" value="Genomic_DNA"/>
</dbReference>
<evidence type="ECO:0000256" key="10">
    <source>
        <dbReference type="ARBA" id="ARBA00023002"/>
    </source>
</evidence>
<keyword evidence="26" id="KW-1185">Reference proteome</keyword>
<dbReference type="InterPro" id="IPR008259">
    <property type="entry name" value="FMN_hydac_DH_AS"/>
</dbReference>
<evidence type="ECO:0000259" key="23">
    <source>
        <dbReference type="PROSITE" id="PS51349"/>
    </source>
</evidence>
<dbReference type="GO" id="GO:0004460">
    <property type="term" value="F:L-lactate dehydrogenase (cytochrome) activity"/>
    <property type="evidence" value="ECO:0007669"/>
    <property type="project" value="UniProtKB-EC"/>
</dbReference>
<dbReference type="FunFam" id="3.20.20.70:FF:000062">
    <property type="entry name" value="Cytochrome b2, mitochondrial, putative"/>
    <property type="match status" value="1"/>
</dbReference>
<dbReference type="InterPro" id="IPR000262">
    <property type="entry name" value="FMN-dep_DH"/>
</dbReference>
<feature type="region of interest" description="Disordered" evidence="21">
    <location>
        <begin position="464"/>
        <end position="491"/>
    </location>
</feature>
<comment type="catalytic activity">
    <reaction evidence="13">
        <text>(S)-lactate + 2 Fe(III)-[cytochrome c] = 2 Fe(II)-[cytochrome c] + pyruvate + 2 H(+)</text>
        <dbReference type="Rhea" id="RHEA:19909"/>
        <dbReference type="Rhea" id="RHEA-COMP:10350"/>
        <dbReference type="Rhea" id="RHEA-COMP:14399"/>
        <dbReference type="ChEBI" id="CHEBI:15361"/>
        <dbReference type="ChEBI" id="CHEBI:15378"/>
        <dbReference type="ChEBI" id="CHEBI:16651"/>
        <dbReference type="ChEBI" id="CHEBI:29033"/>
        <dbReference type="ChEBI" id="CHEBI:29034"/>
        <dbReference type="EC" id="1.1.2.3"/>
    </reaction>
    <physiologicalReaction direction="left-to-right" evidence="13">
        <dbReference type="Rhea" id="RHEA:19910"/>
    </physiologicalReaction>
</comment>
<evidence type="ECO:0000256" key="19">
    <source>
        <dbReference type="ARBA" id="ARBA00078774"/>
    </source>
</evidence>
<dbReference type="PROSITE" id="PS51349">
    <property type="entry name" value="FMN_HYDROXY_ACID_DH_2"/>
    <property type="match status" value="1"/>
</dbReference>
<keyword evidence="12" id="KW-0496">Mitochondrion</keyword>
<comment type="subunit">
    <text evidence="3">Homotetramer.</text>
</comment>
<dbReference type="InterPro" id="IPR036400">
    <property type="entry name" value="Cyt_B5-like_heme/steroid_sf"/>
</dbReference>
<dbReference type="CDD" id="cd02922">
    <property type="entry name" value="FCB2_FMN"/>
    <property type="match status" value="1"/>
</dbReference>
<dbReference type="AlphaFoldDB" id="A0A4P9WJ57"/>
<dbReference type="OrthoDB" id="1925334at2759"/>
<dbReference type="PANTHER" id="PTHR10578:SF148">
    <property type="entry name" value="L-LACTATE DEHYDROGENASE (CYTOCHROME)"/>
    <property type="match status" value="1"/>
</dbReference>
<evidence type="ECO:0000256" key="18">
    <source>
        <dbReference type="ARBA" id="ARBA00075949"/>
    </source>
</evidence>
<evidence type="ECO:0000256" key="17">
    <source>
        <dbReference type="ARBA" id="ARBA00068515"/>
    </source>
</evidence>
<feature type="domain" description="Cytochrome b5 heme-binding" evidence="22">
    <location>
        <begin position="2"/>
        <end position="78"/>
    </location>
</feature>
<organism evidence="25 26">
    <name type="scientific">Blyttiomyces helicus</name>
    <dbReference type="NCBI Taxonomy" id="388810"/>
    <lineage>
        <taxon>Eukaryota</taxon>
        <taxon>Fungi</taxon>
        <taxon>Fungi incertae sedis</taxon>
        <taxon>Chytridiomycota</taxon>
        <taxon>Chytridiomycota incertae sedis</taxon>
        <taxon>Chytridiomycetes</taxon>
        <taxon>Chytridiomycetes incertae sedis</taxon>
        <taxon>Blyttiomyces</taxon>
    </lineage>
</organism>
<comment type="similarity">
    <text evidence="14">In the C-terminal section; belongs to the FMN-dependent alpha-hydroxy acid dehydrogenase family.</text>
</comment>
<dbReference type="SUPFAM" id="SSF55856">
    <property type="entry name" value="Cytochrome b5-like heme/steroid binding domain"/>
    <property type="match status" value="1"/>
</dbReference>
<evidence type="ECO:0000256" key="14">
    <source>
        <dbReference type="ARBA" id="ARBA00061137"/>
    </source>
</evidence>
<sequence length="491" mass="53168">MPSLISYQEVAKHNSREDCWVIIHGNVYDLSQFLAQHPGGVRPILKQAGKDATKAFEPIHPRNMVDQLPAHLHKGAIDPTTLPVLAESSTSTSSALSAKPPLSAMFNSFDFESVARQTLHPEAWAYYSSGADDELTLQENHAAFHRIWLRPRVLVNVKNIDMGTTFLGTKTPLPVYITATALGKLGHPEGEVVLTRAAGRKGLIQMMPTLGSCSVDEMADAKVEGQTQWFQLYVNGDRSVTEKLIRRAESRGAAGLFITVDAPQLGRREKDMRTKFVDDAPSVQSPDSVQRSQGAARAISTFIDPSLAWSDIAWFKSITRMPIVLKGIQSGDDAVLAARAGVAGIVVSNHGGRQLDTARSGIEALAEVMNALRAAGLDRALEVYVDGGFRRGSDIFKALAMGARGVGLGRPWLYAMSSYGQDGVERLVDLLADELAVVMRLMGTPTIADIRPEMVILKDLASHAGQPPRDALSKRTYEPLDVPGRGGASKL</sequence>
<dbReference type="PRINTS" id="PR00363">
    <property type="entry name" value="CYTOCHROMEB5"/>
</dbReference>
<evidence type="ECO:0000256" key="2">
    <source>
        <dbReference type="ARBA" id="ARBA00004569"/>
    </source>
</evidence>
<keyword evidence="11" id="KW-0408">Iron</keyword>
<dbReference type="GO" id="GO:0005758">
    <property type="term" value="C:mitochondrial intermembrane space"/>
    <property type="evidence" value="ECO:0007669"/>
    <property type="project" value="UniProtKB-SubCell"/>
</dbReference>
<evidence type="ECO:0000256" key="6">
    <source>
        <dbReference type="ARBA" id="ARBA00022630"/>
    </source>
</evidence>
<gene>
    <name evidence="24" type="ORF">BDK51DRAFT_36291</name>
    <name evidence="25" type="ORF">BDK51DRAFT_36292</name>
</gene>
<evidence type="ECO:0000256" key="7">
    <source>
        <dbReference type="ARBA" id="ARBA00022643"/>
    </source>
</evidence>
<reference evidence="26" key="1">
    <citation type="journal article" date="2018" name="Nat. Microbiol.">
        <title>Leveraging single-cell genomics to expand the fungal tree of life.</title>
        <authorList>
            <person name="Ahrendt S.R."/>
            <person name="Quandt C.A."/>
            <person name="Ciobanu D."/>
            <person name="Clum A."/>
            <person name="Salamov A."/>
            <person name="Andreopoulos B."/>
            <person name="Cheng J.F."/>
            <person name="Woyke T."/>
            <person name="Pelin A."/>
            <person name="Henrissat B."/>
            <person name="Reynolds N.K."/>
            <person name="Benny G.L."/>
            <person name="Smith M.E."/>
            <person name="James T.Y."/>
            <person name="Grigoriev I.V."/>
        </authorList>
    </citation>
    <scope>NUCLEOTIDE SEQUENCE [LARGE SCALE GENOMIC DNA]</scope>
</reference>
<feature type="domain" description="FMN hydroxy acid dehydrogenase" evidence="23">
    <location>
        <begin position="100"/>
        <end position="460"/>
    </location>
</feature>
<evidence type="ECO:0000259" key="22">
    <source>
        <dbReference type="PROSITE" id="PS50255"/>
    </source>
</evidence>
<evidence type="ECO:0000256" key="8">
    <source>
        <dbReference type="ARBA" id="ARBA00022723"/>
    </source>
</evidence>
<dbReference type="SMART" id="SM01117">
    <property type="entry name" value="Cyt-b5"/>
    <property type="match status" value="1"/>
</dbReference>
<evidence type="ECO:0000256" key="1">
    <source>
        <dbReference type="ARBA" id="ARBA00001917"/>
    </source>
</evidence>
<dbReference type="EMBL" id="KZ995198">
    <property type="protein sequence ID" value="RKO91167.1"/>
    <property type="molecule type" value="Genomic_DNA"/>
</dbReference>
<evidence type="ECO:0000256" key="3">
    <source>
        <dbReference type="ARBA" id="ARBA00011881"/>
    </source>
</evidence>
<evidence type="ECO:0000256" key="9">
    <source>
        <dbReference type="ARBA" id="ARBA00022946"/>
    </source>
</evidence>
<dbReference type="GO" id="GO:0046872">
    <property type="term" value="F:metal ion binding"/>
    <property type="evidence" value="ECO:0007669"/>
    <property type="project" value="UniProtKB-KW"/>
</dbReference>
<keyword evidence="7" id="KW-0288">FMN</keyword>
<proteinExistence type="inferred from homology"/>
<evidence type="ECO:0000256" key="13">
    <source>
        <dbReference type="ARBA" id="ARBA00052399"/>
    </source>
</evidence>
<evidence type="ECO:0000256" key="15">
    <source>
        <dbReference type="ARBA" id="ARBA00061589"/>
    </source>
</evidence>
<evidence type="ECO:0000256" key="16">
    <source>
        <dbReference type="ARBA" id="ARBA00066458"/>
    </source>
</evidence>
<keyword evidence="10" id="KW-0560">Oxidoreductase</keyword>
<dbReference type="InterPro" id="IPR001199">
    <property type="entry name" value="Cyt_B5-like_heme/steroid-bd"/>
</dbReference>
<dbReference type="InterPro" id="IPR037458">
    <property type="entry name" value="L-MDH/L-LDH_FMN-bd"/>
</dbReference>
<keyword evidence="4" id="KW-0813">Transport</keyword>
<keyword evidence="9" id="KW-0809">Transit peptide</keyword>
<dbReference type="InterPro" id="IPR037396">
    <property type="entry name" value="FMN_HAD"/>
</dbReference>
<dbReference type="Gene3D" id="3.20.20.70">
    <property type="entry name" value="Aldolase class I"/>
    <property type="match status" value="1"/>
</dbReference>
<evidence type="ECO:0000256" key="4">
    <source>
        <dbReference type="ARBA" id="ARBA00022448"/>
    </source>
</evidence>
<dbReference type="Pfam" id="PF00173">
    <property type="entry name" value="Cyt-b5"/>
    <property type="match status" value="1"/>
</dbReference>
<dbReference type="Gene3D" id="3.10.120.10">
    <property type="entry name" value="Cytochrome b5-like heme/steroid binding domain"/>
    <property type="match status" value="1"/>
</dbReference>
<accession>A0A4P9WJ57</accession>
<evidence type="ECO:0000256" key="21">
    <source>
        <dbReference type="SAM" id="MobiDB-lite"/>
    </source>
</evidence>
<protein>
    <recommendedName>
        <fullName evidence="17">L-lactate dehydrogenase (cytochrome)</fullName>
        <ecNumber evidence="16">1.1.2.3</ecNumber>
    </recommendedName>
    <alternativeName>
        <fullName evidence="19">Cytochrome b2</fullName>
    </alternativeName>
    <alternativeName>
        <fullName evidence="18">Flavocytochrome b2</fullName>
    </alternativeName>
    <alternativeName>
        <fullName evidence="20">L-lactate ferricytochrome c oxidoreductase</fullName>
    </alternativeName>
</protein>